<dbReference type="PRINTS" id="PR00412">
    <property type="entry name" value="EPOXHYDRLASE"/>
</dbReference>
<dbReference type="Gene3D" id="3.40.50.1820">
    <property type="entry name" value="alpha/beta hydrolase"/>
    <property type="match status" value="1"/>
</dbReference>
<gene>
    <name evidence="3" type="ORF">BJ982_002939</name>
</gene>
<dbReference type="RefSeq" id="WP_203959132.1">
    <property type="nucleotide sequence ID" value="NZ_BOOV01000015.1"/>
</dbReference>
<evidence type="ECO:0000313" key="4">
    <source>
        <dbReference type="Proteomes" id="UP000542210"/>
    </source>
</evidence>
<dbReference type="EMBL" id="JACHND010000001">
    <property type="protein sequence ID" value="MBB4701395.1"/>
    <property type="molecule type" value="Genomic_DNA"/>
</dbReference>
<dbReference type="PRINTS" id="PR00111">
    <property type="entry name" value="ABHYDROLASE"/>
</dbReference>
<keyword evidence="1 3" id="KW-0378">Hydrolase</keyword>
<dbReference type="Pfam" id="PF12697">
    <property type="entry name" value="Abhydrolase_6"/>
    <property type="match status" value="1"/>
</dbReference>
<dbReference type="Proteomes" id="UP000542210">
    <property type="component" value="Unassembled WGS sequence"/>
</dbReference>
<dbReference type="AlphaFoldDB" id="A0A7W7GA59"/>
<dbReference type="PANTHER" id="PTHR43798:SF31">
    <property type="entry name" value="AB HYDROLASE SUPERFAMILY PROTEIN YCLE"/>
    <property type="match status" value="1"/>
</dbReference>
<proteinExistence type="predicted"/>
<organism evidence="3 4">
    <name type="scientific">Sphaerisporangium siamense</name>
    <dbReference type="NCBI Taxonomy" id="795645"/>
    <lineage>
        <taxon>Bacteria</taxon>
        <taxon>Bacillati</taxon>
        <taxon>Actinomycetota</taxon>
        <taxon>Actinomycetes</taxon>
        <taxon>Streptosporangiales</taxon>
        <taxon>Streptosporangiaceae</taxon>
        <taxon>Sphaerisporangium</taxon>
    </lineage>
</organism>
<keyword evidence="4" id="KW-1185">Reference proteome</keyword>
<dbReference type="SUPFAM" id="SSF53474">
    <property type="entry name" value="alpha/beta-Hydrolases"/>
    <property type="match status" value="1"/>
</dbReference>
<dbReference type="InterPro" id="IPR000639">
    <property type="entry name" value="Epox_hydrolase-like"/>
</dbReference>
<dbReference type="PANTHER" id="PTHR43798">
    <property type="entry name" value="MONOACYLGLYCEROL LIPASE"/>
    <property type="match status" value="1"/>
</dbReference>
<name>A0A7W7GA59_9ACTN</name>
<evidence type="ECO:0000313" key="3">
    <source>
        <dbReference type="EMBL" id="MBB4701395.1"/>
    </source>
</evidence>
<evidence type="ECO:0000256" key="1">
    <source>
        <dbReference type="ARBA" id="ARBA00022801"/>
    </source>
</evidence>
<feature type="domain" description="AB hydrolase-1" evidence="2">
    <location>
        <begin position="29"/>
        <end position="269"/>
    </location>
</feature>
<dbReference type="EC" id="3.7.1.9" evidence="3"/>
<evidence type="ECO:0000259" key="2">
    <source>
        <dbReference type="Pfam" id="PF12697"/>
    </source>
</evidence>
<protein>
    <submittedName>
        <fullName evidence="3">2-hydroxymuconate-semialdehyde hydrolase</fullName>
        <ecNumber evidence="3">3.7.1.9</ecNumber>
    </submittedName>
</protein>
<dbReference type="InterPro" id="IPR029058">
    <property type="entry name" value="AB_hydrolase_fold"/>
</dbReference>
<sequence length="280" mass="30842">MAETTERTVTTNGYSTFFLDSGDEGKEAVILLHGGGPGANAASNWRGFIPALSDDYRVLAPDLVGYGRTDHPEDMPGSLIGWLRMRVDQVLALMDAHGIEQAHLVGNSMGGALAMHMVMAAPERVRKVSLMGSAGGHSQPTPEVMRMVSFYKDPTLSALENLTKWFVYDETGLGASIAAIAEERHKEIMRPEIRRSYERFFSSSPAEAAVPPSALRRMAHPFLLVHGREDRFVTPDSSVYLQQHLPNAELHIFPQCGHWVQIERAGAYAVLLRNFLKAAN</sequence>
<comment type="caution">
    <text evidence="3">The sequence shown here is derived from an EMBL/GenBank/DDBJ whole genome shotgun (WGS) entry which is preliminary data.</text>
</comment>
<dbReference type="GO" id="GO:0018775">
    <property type="term" value="F:2-hydroxymuconate-semialdehyde hydrolase activity"/>
    <property type="evidence" value="ECO:0007669"/>
    <property type="project" value="UniProtKB-EC"/>
</dbReference>
<dbReference type="GO" id="GO:0016020">
    <property type="term" value="C:membrane"/>
    <property type="evidence" value="ECO:0007669"/>
    <property type="project" value="TreeGrafter"/>
</dbReference>
<dbReference type="InterPro" id="IPR000073">
    <property type="entry name" value="AB_hydrolase_1"/>
</dbReference>
<dbReference type="InterPro" id="IPR050266">
    <property type="entry name" value="AB_hydrolase_sf"/>
</dbReference>
<reference evidence="3 4" key="1">
    <citation type="submission" date="2020-08" db="EMBL/GenBank/DDBJ databases">
        <title>Sequencing the genomes of 1000 actinobacteria strains.</title>
        <authorList>
            <person name="Klenk H.-P."/>
        </authorList>
    </citation>
    <scope>NUCLEOTIDE SEQUENCE [LARGE SCALE GENOMIC DNA]</scope>
    <source>
        <strain evidence="3 4">DSM 45784</strain>
    </source>
</reference>
<accession>A0A7W7GA59</accession>